<gene>
    <name evidence="2" type="ORF">AAF712_000653</name>
</gene>
<dbReference type="EMBL" id="JBBXMP010000002">
    <property type="protein sequence ID" value="KAL0071731.1"/>
    <property type="molecule type" value="Genomic_DNA"/>
</dbReference>
<feature type="compositionally biased region" description="Polar residues" evidence="1">
    <location>
        <begin position="506"/>
        <end position="519"/>
    </location>
</feature>
<feature type="compositionally biased region" description="Low complexity" evidence="1">
    <location>
        <begin position="371"/>
        <end position="384"/>
    </location>
</feature>
<feature type="compositionally biased region" description="Basic and acidic residues" evidence="1">
    <location>
        <begin position="107"/>
        <end position="125"/>
    </location>
</feature>
<evidence type="ECO:0000313" key="2">
    <source>
        <dbReference type="EMBL" id="KAL0071731.1"/>
    </source>
</evidence>
<feature type="compositionally biased region" description="Polar residues" evidence="1">
    <location>
        <begin position="144"/>
        <end position="164"/>
    </location>
</feature>
<evidence type="ECO:0000313" key="3">
    <source>
        <dbReference type="Proteomes" id="UP001437256"/>
    </source>
</evidence>
<proteinExistence type="predicted"/>
<organism evidence="2 3">
    <name type="scientific">Marasmius tenuissimus</name>
    <dbReference type="NCBI Taxonomy" id="585030"/>
    <lineage>
        <taxon>Eukaryota</taxon>
        <taxon>Fungi</taxon>
        <taxon>Dikarya</taxon>
        <taxon>Basidiomycota</taxon>
        <taxon>Agaricomycotina</taxon>
        <taxon>Agaricomycetes</taxon>
        <taxon>Agaricomycetidae</taxon>
        <taxon>Agaricales</taxon>
        <taxon>Marasmiineae</taxon>
        <taxon>Marasmiaceae</taxon>
        <taxon>Marasmius</taxon>
    </lineage>
</organism>
<comment type="caution">
    <text evidence="2">The sequence shown here is derived from an EMBL/GenBank/DDBJ whole genome shotgun (WGS) entry which is preliminary data.</text>
</comment>
<feature type="compositionally biased region" description="Pro residues" evidence="1">
    <location>
        <begin position="702"/>
        <end position="716"/>
    </location>
</feature>
<feature type="compositionally biased region" description="Low complexity" evidence="1">
    <location>
        <begin position="231"/>
        <end position="243"/>
    </location>
</feature>
<feature type="compositionally biased region" description="Low complexity" evidence="1">
    <location>
        <begin position="319"/>
        <end position="332"/>
    </location>
</feature>
<feature type="region of interest" description="Disordered" evidence="1">
    <location>
        <begin position="660"/>
        <end position="815"/>
    </location>
</feature>
<feature type="compositionally biased region" description="Low complexity" evidence="1">
    <location>
        <begin position="183"/>
        <end position="193"/>
    </location>
</feature>
<feature type="compositionally biased region" description="Polar residues" evidence="1">
    <location>
        <begin position="248"/>
        <end position="258"/>
    </location>
</feature>
<protein>
    <submittedName>
        <fullName evidence="2">Uncharacterized protein</fullName>
    </submittedName>
</protein>
<feature type="compositionally biased region" description="Polar residues" evidence="1">
    <location>
        <begin position="475"/>
        <end position="486"/>
    </location>
</feature>
<name>A0ABR3AEB5_9AGAR</name>
<reference evidence="2 3" key="1">
    <citation type="submission" date="2024-05" db="EMBL/GenBank/DDBJ databases">
        <title>A draft genome resource for the thread blight pathogen Marasmius tenuissimus strain MS-2.</title>
        <authorList>
            <person name="Yulfo-Soto G.E."/>
            <person name="Baruah I.K."/>
            <person name="Amoako-Attah I."/>
            <person name="Bukari Y."/>
            <person name="Meinhardt L.W."/>
            <person name="Bailey B.A."/>
            <person name="Cohen S.P."/>
        </authorList>
    </citation>
    <scope>NUCLEOTIDE SEQUENCE [LARGE SCALE GENOMIC DNA]</scope>
    <source>
        <strain evidence="2 3">MS-2</strain>
    </source>
</reference>
<accession>A0ABR3AEB5</accession>
<sequence>MSSTFSPRESSSRNWWPISKSSSNPSFHSEKSSQRDHSTKKSDGSKFNTIASAIGLSKSKKHPSLTIQNPPPAILTAKSQGEPLYSPRTPPVYASRPPSKSVSSTKSRVDSLEPRTPSDSRDSGSHRHSLLTLSDPDPFAARNFSLTSPEDPNRLSAYSGSSNPDYLIQPKTLDRQHQFNRTSYASSSSQSNSNHTEDLSVLSGSSWISELPHHPHSKPPGTSSSDDDISLNDPLWDNLLDPPGMSNLLKSGSSSTLTDHNRLSHPDPARSRSTRPHMRARGMTVGTLSQRSKFLQDEKEPRLPSPQRPPSSFNHHDPVSPTSPRVVVRQPSIQRMGMPATAPPSQKLPPPPPTNAPTEDRSTTSRRSLRDSTSSALSSLSRDTGMNNQHYIPRNKARERVLMPSQPAEEHLESLSPKSTPQNLKRAVSQQSLKASSSLSKPEPPAGEKVPRKQRSFHHPRIPLPPMPMPLRHASSFTNADGSQTIEAKRDSASGPSTPVRKRLFSGSSMRRPSTSTSIAPEDDARSIFSISAEHDRSQRKSSTPAQTNPPAQQPLQVSSFWDEGDVPHSPQASVMDYTPKQIMSPAEMLKLEADVQAMEVSRSRGLSITSTTTSIASESEYDYAPSIASVASQSLFGGSLRPNPPGPVVRSHSMVIGGDVDDEMKGYSMKGYSKSRPSTSQGAASGRPGSKSGPTSSPFSSPSPPPGFVSLPPPPRPRRTTTTSVASLGRRTEEPAMVSLSPPPRSKSVKSTRSTSSTQAASTAAPPVTATRRPIMKKPSFLHIDDEVPRNSHSSHSHTRTAKPSEPRPSHVQKVLQHEDSFLDFARDSIDTLRSDE</sequence>
<feature type="compositionally biased region" description="Basic and acidic residues" evidence="1">
    <location>
        <begin position="28"/>
        <end position="44"/>
    </location>
</feature>
<feature type="compositionally biased region" description="Pro residues" evidence="1">
    <location>
        <begin position="346"/>
        <end position="355"/>
    </location>
</feature>
<feature type="region of interest" description="Disordered" evidence="1">
    <location>
        <begin position="1"/>
        <end position="556"/>
    </location>
</feature>
<keyword evidence="3" id="KW-1185">Reference proteome</keyword>
<feature type="compositionally biased region" description="Basic residues" evidence="1">
    <location>
        <begin position="452"/>
        <end position="461"/>
    </location>
</feature>
<feature type="compositionally biased region" description="Low complexity" evidence="1">
    <location>
        <begin position="427"/>
        <end position="441"/>
    </location>
</feature>
<evidence type="ECO:0000256" key="1">
    <source>
        <dbReference type="SAM" id="MobiDB-lite"/>
    </source>
</evidence>
<feature type="compositionally biased region" description="Low complexity" evidence="1">
    <location>
        <begin position="686"/>
        <end position="701"/>
    </location>
</feature>
<dbReference type="Proteomes" id="UP001437256">
    <property type="component" value="Unassembled WGS sequence"/>
</dbReference>
<feature type="compositionally biased region" description="Basic and acidic residues" evidence="1">
    <location>
        <begin position="259"/>
        <end position="270"/>
    </location>
</feature>
<feature type="compositionally biased region" description="Low complexity" evidence="1">
    <location>
        <begin position="544"/>
        <end position="556"/>
    </location>
</feature>
<feature type="compositionally biased region" description="Low complexity" evidence="1">
    <location>
        <begin position="750"/>
        <end position="774"/>
    </location>
</feature>